<reference evidence="1 2" key="1">
    <citation type="journal article" date="2014" name="ISME J.">
        <title>Candidatus Competibacter-lineage genomes retrieved from metagenomes reveal functional metabolic diversity.</title>
        <authorList>
            <person name="McIlroy S.J."/>
            <person name="Albertsen M."/>
            <person name="Andresen E.K."/>
            <person name="Saunders A.M."/>
            <person name="Kristiansen R."/>
            <person name="Stokholm-Bjerregaard M."/>
            <person name="Nielsen K.L."/>
            <person name="Nielsen P.H."/>
        </authorList>
    </citation>
    <scope>NUCLEOTIDE SEQUENCE [LARGE SCALE GENOMIC DNA]</scope>
    <source>
        <strain evidence="1 2">Run_B_J11</strain>
    </source>
</reference>
<evidence type="ECO:0000313" key="2">
    <source>
        <dbReference type="Proteomes" id="UP000019184"/>
    </source>
</evidence>
<proteinExistence type="predicted"/>
<accession>A0A7U7GB86</accession>
<keyword evidence="2" id="KW-1185">Reference proteome</keyword>
<dbReference type="AlphaFoldDB" id="A0A7U7GB86"/>
<dbReference type="EMBL" id="CBTK010000135">
    <property type="protein sequence ID" value="CDH45232.1"/>
    <property type="molecule type" value="Genomic_DNA"/>
</dbReference>
<dbReference type="OrthoDB" id="7062925at2"/>
<dbReference type="RefSeq" id="WP_034432738.1">
    <property type="nucleotide sequence ID" value="NZ_CBTK010000135.1"/>
</dbReference>
<comment type="caution">
    <text evidence="1">The sequence shown here is derived from an EMBL/GenBank/DDBJ whole genome shotgun (WGS) entry which is preliminary data.</text>
</comment>
<sequence length="114" mass="12883">MARSRVAQLNDYRELVEYGLPTGEAPGFAEEREALAEVALDSEAQQELAFLDECAVDLLRTVGFIDACWLKDAQDQPLAHWWWHFGKLRAGTYPADRLPPHLRVIYWPASAKAA</sequence>
<organism evidence="1 2">
    <name type="scientific">Candidatus Contendobacter odensis Run_B_J11</name>
    <dbReference type="NCBI Taxonomy" id="1400861"/>
    <lineage>
        <taxon>Bacteria</taxon>
        <taxon>Pseudomonadati</taxon>
        <taxon>Pseudomonadota</taxon>
        <taxon>Gammaproteobacteria</taxon>
        <taxon>Candidatus Competibacteraceae</taxon>
        <taxon>Candidatus Contendibacter</taxon>
    </lineage>
</organism>
<protein>
    <submittedName>
        <fullName evidence="1">Uncharacterized protein</fullName>
    </submittedName>
</protein>
<dbReference type="Proteomes" id="UP000019184">
    <property type="component" value="Unassembled WGS sequence"/>
</dbReference>
<gene>
    <name evidence="1" type="ORF">BN874_220002</name>
</gene>
<name>A0A7U7GB86_9GAMM</name>
<evidence type="ECO:0000313" key="1">
    <source>
        <dbReference type="EMBL" id="CDH45232.1"/>
    </source>
</evidence>